<dbReference type="GO" id="GO:0033281">
    <property type="term" value="C:TAT protein transport complex"/>
    <property type="evidence" value="ECO:0007669"/>
    <property type="project" value="UniProtKB-UniRule"/>
</dbReference>
<proteinExistence type="inferred from homology"/>
<evidence type="ECO:0000256" key="5">
    <source>
        <dbReference type="ARBA" id="ARBA00022927"/>
    </source>
</evidence>
<comment type="caution">
    <text evidence="11">The sequence shown here is derived from an EMBL/GenBank/DDBJ whole genome shotgun (WGS) entry which is preliminary data.</text>
</comment>
<evidence type="ECO:0000256" key="2">
    <source>
        <dbReference type="ARBA" id="ARBA00022448"/>
    </source>
</evidence>
<evidence type="ECO:0000313" key="11">
    <source>
        <dbReference type="EMBL" id="HIW06677.1"/>
    </source>
</evidence>
<dbReference type="InterPro" id="IPR003369">
    <property type="entry name" value="TatA/B/E"/>
</dbReference>
<evidence type="ECO:0000256" key="4">
    <source>
        <dbReference type="ARBA" id="ARBA00022692"/>
    </source>
</evidence>
<dbReference type="NCBIfam" id="TIGR01410">
    <property type="entry name" value="tatB"/>
    <property type="match status" value="1"/>
</dbReference>
<dbReference type="HAMAP" id="MF_00237">
    <property type="entry name" value="TatB"/>
    <property type="match status" value="1"/>
</dbReference>
<evidence type="ECO:0000313" key="12">
    <source>
        <dbReference type="Proteomes" id="UP000823934"/>
    </source>
</evidence>
<reference evidence="11" key="1">
    <citation type="journal article" date="2021" name="PeerJ">
        <title>Extensive microbial diversity within the chicken gut microbiome revealed by metagenomics and culture.</title>
        <authorList>
            <person name="Gilroy R."/>
            <person name="Ravi A."/>
            <person name="Getino M."/>
            <person name="Pursley I."/>
            <person name="Horton D.L."/>
            <person name="Alikhan N.F."/>
            <person name="Baker D."/>
            <person name="Gharbi K."/>
            <person name="Hall N."/>
            <person name="Watson M."/>
            <person name="Adriaenssens E.M."/>
            <person name="Foster-Nyarko E."/>
            <person name="Jarju S."/>
            <person name="Secka A."/>
            <person name="Antonio M."/>
            <person name="Oren A."/>
            <person name="Chaudhuri R.R."/>
            <person name="La Ragione R."/>
            <person name="Hildebrand F."/>
            <person name="Pallen M.J."/>
        </authorList>
    </citation>
    <scope>NUCLEOTIDE SEQUENCE</scope>
    <source>
        <strain evidence="11">CHK160-9182</strain>
    </source>
</reference>
<dbReference type="PRINTS" id="PR01506">
    <property type="entry name" value="TATBPROTEIN"/>
</dbReference>
<comment type="similarity">
    <text evidence="9">Belongs to the TatB family.</text>
</comment>
<dbReference type="EMBL" id="DXHP01000113">
    <property type="protein sequence ID" value="HIW06677.1"/>
    <property type="molecule type" value="Genomic_DNA"/>
</dbReference>
<dbReference type="Gene3D" id="1.20.5.3310">
    <property type="match status" value="1"/>
</dbReference>
<dbReference type="GO" id="GO:0043953">
    <property type="term" value="P:protein transport by the Tat complex"/>
    <property type="evidence" value="ECO:0007669"/>
    <property type="project" value="UniProtKB-UniRule"/>
</dbReference>
<keyword evidence="2 9" id="KW-0813">Transport</keyword>
<evidence type="ECO:0000256" key="6">
    <source>
        <dbReference type="ARBA" id="ARBA00022989"/>
    </source>
</evidence>
<comment type="subcellular location">
    <subcellularLocation>
        <location evidence="9">Cell membrane</location>
        <topology evidence="9">Single-pass membrane protein</topology>
    </subcellularLocation>
    <subcellularLocation>
        <location evidence="1">Membrane</location>
        <topology evidence="1">Single-pass membrane protein</topology>
    </subcellularLocation>
</comment>
<dbReference type="PANTHER" id="PTHR33162:SF1">
    <property type="entry name" value="SEC-INDEPENDENT PROTEIN TRANSLOCASE PROTEIN TATA, CHLOROPLASTIC"/>
    <property type="match status" value="1"/>
</dbReference>
<sequence>MFGISSTEFLIIIVIALVVIGPQKLPEMIRTVGKFVGKIQHFTRSIKNELTNELELDEIKKSIEELKHSSELQKLRSELNSAKTDVEKSMNEFEASALETKSQVEDEAKKLDAYLEVYEAPEKGLADKVRAMKPSERGEMDAEESFDLAFDEAFLKAEAEFIEDHAAFEDDVMTEAPKGFASKVKTEQDPSTIIRKIVQMRQAEIAAETDDKVAMQFAFLQAKQSRQLLDDDEIRRRMTVRQLELNR</sequence>
<dbReference type="InterPro" id="IPR018448">
    <property type="entry name" value="TatB"/>
</dbReference>
<gene>
    <name evidence="9 11" type="primary">tatB</name>
    <name evidence="11" type="ORF">H9889_05060</name>
</gene>
<evidence type="ECO:0000256" key="1">
    <source>
        <dbReference type="ARBA" id="ARBA00004167"/>
    </source>
</evidence>
<protein>
    <recommendedName>
        <fullName evidence="9">Sec-independent protein translocase protein TatB</fullName>
    </recommendedName>
</protein>
<dbReference type="Proteomes" id="UP000823934">
    <property type="component" value="Unassembled WGS sequence"/>
</dbReference>
<keyword evidence="5 9" id="KW-0653">Protein transport</keyword>
<accession>A0A9D1TUC6</accession>
<dbReference type="PANTHER" id="PTHR33162">
    <property type="entry name" value="SEC-INDEPENDENT PROTEIN TRANSLOCASE PROTEIN TATA, CHLOROPLASTIC"/>
    <property type="match status" value="1"/>
</dbReference>
<keyword evidence="6 9" id="KW-1133">Transmembrane helix</keyword>
<dbReference type="GO" id="GO:0008320">
    <property type="term" value="F:protein transmembrane transporter activity"/>
    <property type="evidence" value="ECO:0007669"/>
    <property type="project" value="UniProtKB-UniRule"/>
</dbReference>
<name>A0A9D1TUC6_9GAMM</name>
<comment type="subunit">
    <text evidence="9">The Tat system comprises two distinct complexes: a TatABC complex, containing multiple copies of TatA, TatB and TatC subunits, and a separate TatA complex, containing only TatA subunits. Substrates initially bind to the TatABC complex, which probably triggers association of the separate TatA complex to form the active translocon.</text>
</comment>
<evidence type="ECO:0000256" key="3">
    <source>
        <dbReference type="ARBA" id="ARBA00022475"/>
    </source>
</evidence>
<dbReference type="Pfam" id="PF02416">
    <property type="entry name" value="TatA_B_E"/>
    <property type="match status" value="1"/>
</dbReference>
<keyword evidence="3 9" id="KW-1003">Cell membrane</keyword>
<evidence type="ECO:0000256" key="7">
    <source>
        <dbReference type="ARBA" id="ARBA00023010"/>
    </source>
</evidence>
<evidence type="ECO:0000256" key="8">
    <source>
        <dbReference type="ARBA" id="ARBA00023136"/>
    </source>
</evidence>
<evidence type="ECO:0000256" key="9">
    <source>
        <dbReference type="HAMAP-Rule" id="MF_00237"/>
    </source>
</evidence>
<keyword evidence="7 9" id="KW-0811">Translocation</keyword>
<dbReference type="AlphaFoldDB" id="A0A9D1TUC6"/>
<keyword evidence="8 9" id="KW-0472">Membrane</keyword>
<feature type="transmembrane region" description="Helical" evidence="10">
    <location>
        <begin position="6"/>
        <end position="25"/>
    </location>
</feature>
<keyword evidence="4 9" id="KW-0812">Transmembrane</keyword>
<comment type="function">
    <text evidence="9">Part of the twin-arginine translocation (Tat) system that transports large folded proteins containing a characteristic twin-arginine motif in their signal peptide across membranes. Together with TatC, TatB is part of a receptor directly interacting with Tat signal peptides. TatB may form an oligomeric binding site that transiently accommodates folded Tat precursor proteins before their translocation.</text>
</comment>
<organism evidence="11 12">
    <name type="scientific">Candidatus Ignatzschineria merdigallinarum</name>
    <dbReference type="NCBI Taxonomy" id="2838621"/>
    <lineage>
        <taxon>Bacteria</taxon>
        <taxon>Pseudomonadati</taxon>
        <taxon>Pseudomonadota</taxon>
        <taxon>Gammaproteobacteria</taxon>
        <taxon>Cardiobacteriales</taxon>
        <taxon>Ignatzschineriaceae</taxon>
        <taxon>Ignatzschineria</taxon>
    </lineage>
</organism>
<evidence type="ECO:0000256" key="10">
    <source>
        <dbReference type="SAM" id="Phobius"/>
    </source>
</evidence>
<reference evidence="11" key="2">
    <citation type="submission" date="2021-04" db="EMBL/GenBank/DDBJ databases">
        <authorList>
            <person name="Gilroy R."/>
        </authorList>
    </citation>
    <scope>NUCLEOTIDE SEQUENCE</scope>
    <source>
        <strain evidence="11">CHK160-9182</strain>
    </source>
</reference>